<evidence type="ECO:0000256" key="1">
    <source>
        <dbReference type="SAM" id="Coils"/>
    </source>
</evidence>
<feature type="region of interest" description="Disordered" evidence="2">
    <location>
        <begin position="1653"/>
        <end position="1673"/>
    </location>
</feature>
<keyword evidence="1" id="KW-0175">Coiled coil</keyword>
<organism evidence="3">
    <name type="scientific">Timema shepardi</name>
    <name type="common">Walking stick</name>
    <dbReference type="NCBI Taxonomy" id="629360"/>
    <lineage>
        <taxon>Eukaryota</taxon>
        <taxon>Metazoa</taxon>
        <taxon>Ecdysozoa</taxon>
        <taxon>Arthropoda</taxon>
        <taxon>Hexapoda</taxon>
        <taxon>Insecta</taxon>
        <taxon>Pterygota</taxon>
        <taxon>Neoptera</taxon>
        <taxon>Polyneoptera</taxon>
        <taxon>Phasmatodea</taxon>
        <taxon>Timematodea</taxon>
        <taxon>Timematoidea</taxon>
        <taxon>Timematidae</taxon>
        <taxon>Timema</taxon>
    </lineage>
</organism>
<feature type="coiled-coil region" evidence="1">
    <location>
        <begin position="993"/>
        <end position="1076"/>
    </location>
</feature>
<feature type="coiled-coil region" evidence="1">
    <location>
        <begin position="1310"/>
        <end position="1354"/>
    </location>
</feature>
<proteinExistence type="predicted"/>
<reference evidence="3" key="1">
    <citation type="submission" date="2020-11" db="EMBL/GenBank/DDBJ databases">
        <authorList>
            <person name="Tran Van P."/>
        </authorList>
    </citation>
    <scope>NUCLEOTIDE SEQUENCE</scope>
</reference>
<dbReference type="SUPFAM" id="SSF56954">
    <property type="entry name" value="Outer membrane efflux proteins (OEP)"/>
    <property type="match status" value="1"/>
</dbReference>
<feature type="compositionally biased region" description="Polar residues" evidence="2">
    <location>
        <begin position="1653"/>
        <end position="1664"/>
    </location>
</feature>
<sequence>MPPSQALESKGDTQHTLNKKLSSTITPEPALREQQCYLYLAVPPSSPPPPYVLMRTTVKHHVTDTVKRTREVWYCITIETMENLTLYTEQVNHSADNNIINFGGGTERALDSVVDPNTDFKSVVCEGTGSNPISPSESYNLTFDPINSLRKPEALPLSPCEPLVLHLENDLHQELGKHKSLDSPCIPLVHVYSSNTFIANHGIAQHNIDRVIPPSERLVHSQSQKNTSDNPSHEYKMENKASSPAAEEPTVTLLKYPPDRITVFTEKRSYLDSNPTFPHQRSRQSTYEFSDSMSAASKLNIANVSSNTFLNKDYVDSTGSLNHGINRSNTTADQLAWAYRTSRDRIDTASNASGCSSRFDLDSNCSEQAETMSTISTVSGYEEEMFRIRRLLLMDSLSSPEKHTRQTNGTKDIRDATKSMNNIALHEVESADIQIHRLNVQLQNALLEKEKYRLESLAAETKASLDCQEKYHEILRQKALTEGRLEAVQKEVEVLRLDLTNKTKTIYTENKLRSANQGKIVLQEMEKLAQEHAKLSQVNREVESRNQDLSWKLEVKNSEMERFRNDLKEVETINEKLRIELNELRVETDSKDGAIQGLKTKVADQHIELQALLQAKLKAENNLTSLKNEIESVRKSSHWYRDQLHACQTAKVKVQQELMSSQSNLVSHSHLVEKLKSEVANLQQACEDTHQRAVKEKETMMRRLEAIQADMVERETIILGQIRQEDSSETVVTISSKLKKIEEEKQTHISASKLSVQDLEHQVAFLYKELSTKDATIGRIEAENAQIMVRVTTIQKMLNERELMYQNLENKCRNFETTLNGVEINLKEKEHLLHEAKNEKINLEVALSAAAREKIEVESAIETLREDFTHITKSYQVMKVELRNKEKHMSNLEIQLRELTIEKDSLISQLESFDKLKEECREMRYRIQSVETLESQSEHLKVCNQELSNRIANLNQALEDAHVKGAKREETLTFREQQLMNQARSFEVHKDDLQAKENTISNLHRDKQELENKLKRSQAKVEALERINTKLSADILSVNKQLEQANGVIEQFNLLCRGSEEEKNQLSVRLKQVSQQLQETNFNKQIKHTEINHLSNMVENNTDYDQPKIPRENSIPSGENGFVHPVFNRMFELVEEIRQKIASILETKHKLTVDEKSPQKVPELQALCSSLTAASKCLDKVQEKKDHLVREIENLQQVQRNLEAKCEKIREPGRVLTNHSNVFDITTQTISTGEEEKYLKQIESSRKEVDKMKAMLRLAETEHKEKHRRYEANVRTLLKKVKEHMRGRKAAEKQLESMRVHPEEGVDTGVEVLKAEVTRLKGECEALSSKYDEQKKATDKVEQAMLELERERGKLLESTSKEQEIPTTEDPPLTDLLEHRARQLQLQQSQVVVAELQDQIHKCNMIIKDLRKEVFNEKCETSQLKKQVSSLRMGLDTANDVLDNKKIDLGRAESMCEVLQATNARLHKDLEEEQKSHEECREQVNRLRDQLEESRAKDPTLSYHLHQKTQEANGLEKKMSLVEERWAAREITLNNTIATLNHDIASLRSDLEAVRQDKFDLQRQAAELRAVLHSSSENTKVLRLKLEAYGCDSSKDKLPDLTSSLPSPPAQYDETLISALLQQSTVLPRNKPLSNLRSCLDSLKIEMATLQRQITEKTSPNKGNGQPPGVTDV</sequence>
<feature type="coiled-coil region" evidence="1">
    <location>
        <begin position="1393"/>
        <end position="1427"/>
    </location>
</feature>
<dbReference type="PANTHER" id="PTHR23159:SF31">
    <property type="entry name" value="CENTROSOME-ASSOCIATED PROTEIN CEP250 ISOFORM X1"/>
    <property type="match status" value="1"/>
</dbReference>
<gene>
    <name evidence="3" type="ORF">TSIB3V08_LOCUS4910</name>
</gene>
<dbReference type="Gene3D" id="1.10.287.1490">
    <property type="match status" value="1"/>
</dbReference>
<feature type="coiled-coil region" evidence="1">
    <location>
        <begin position="485"/>
        <end position="636"/>
    </location>
</feature>
<dbReference type="PANTHER" id="PTHR23159">
    <property type="entry name" value="CENTROSOMAL PROTEIN 2"/>
    <property type="match status" value="1"/>
</dbReference>
<feature type="compositionally biased region" description="Polar residues" evidence="2">
    <location>
        <begin position="220"/>
        <end position="230"/>
    </location>
</feature>
<protein>
    <submittedName>
        <fullName evidence="3">Uncharacterized protein</fullName>
    </submittedName>
</protein>
<name>A0A7R9AV62_TIMSH</name>
<feature type="coiled-coil region" evidence="1">
    <location>
        <begin position="1178"/>
        <end position="1208"/>
    </location>
</feature>
<accession>A0A7R9AV62</accession>
<evidence type="ECO:0000256" key="2">
    <source>
        <dbReference type="SAM" id="MobiDB-lite"/>
    </source>
</evidence>
<feature type="coiled-coil region" evidence="1">
    <location>
        <begin position="665"/>
        <end position="710"/>
    </location>
</feature>
<feature type="region of interest" description="Disordered" evidence="2">
    <location>
        <begin position="217"/>
        <end position="252"/>
    </location>
</feature>
<evidence type="ECO:0000313" key="3">
    <source>
        <dbReference type="EMBL" id="CAD7260749.1"/>
    </source>
</evidence>
<dbReference type="EMBL" id="OC001831">
    <property type="protein sequence ID" value="CAD7260749.1"/>
    <property type="molecule type" value="Genomic_DNA"/>
</dbReference>
<feature type="coiled-coil region" evidence="1">
    <location>
        <begin position="1456"/>
        <end position="1571"/>
    </location>
</feature>
<feature type="coiled-coil region" evidence="1">
    <location>
        <begin position="428"/>
        <end position="455"/>
    </location>
</feature>
<feature type="coiled-coil region" evidence="1">
    <location>
        <begin position="798"/>
        <end position="909"/>
    </location>
</feature>